<organism evidence="3">
    <name type="scientific">marine sediment metagenome</name>
    <dbReference type="NCBI Taxonomy" id="412755"/>
    <lineage>
        <taxon>unclassified sequences</taxon>
        <taxon>metagenomes</taxon>
        <taxon>ecological metagenomes</taxon>
    </lineage>
</organism>
<keyword evidence="1" id="KW-0472">Membrane</keyword>
<evidence type="ECO:0000313" key="3">
    <source>
        <dbReference type="EMBL" id="KKN66294.1"/>
    </source>
</evidence>
<name>A0A0F9SGZ4_9ZZZZ</name>
<evidence type="ECO:0000259" key="2">
    <source>
        <dbReference type="Pfam" id="PF14238"/>
    </source>
</evidence>
<dbReference type="EMBL" id="LAZR01000505">
    <property type="protein sequence ID" value="KKN66294.1"/>
    <property type="molecule type" value="Genomic_DNA"/>
</dbReference>
<sequence length="371" mass="41369">MIKKLNSLTILFLITVIMVVLMLITIQRPSNDNDDEGLLFPDLYGQLNQVDTLKFKSSQDEFTLFRKGEDWFVKERLNYPADFDLVKRALIDISDTKVLERKTDDPKLYPRLGVASADDGGEALTLTMLSGDKTIAGLVLGNERETTAKMGAKQFYVRREGEPRAWLAEGYLNINPLMLNWIKSEVINIARERIATVNIIQPSGQVATLINLGAKDKFGTPESLDQTVFKYEQLGYDIAGTLSQLRMEDVQAAKGFSRGGAEVVNAEFITFDGLKVIAKTSFSDGFYLTTFHAEFDRSAIKAAPSDIQQLNVLKTPEQVQAEVADINSKLSDWVYRFGGFVGTNMMRAKADMVTESEKVIPMPLDVMGYGS</sequence>
<proteinExistence type="predicted"/>
<dbReference type="AlphaFoldDB" id="A0A0F9SGZ4"/>
<evidence type="ECO:0000256" key="1">
    <source>
        <dbReference type="SAM" id="Phobius"/>
    </source>
</evidence>
<gene>
    <name evidence="3" type="ORF">LCGC14_0473170</name>
</gene>
<keyword evidence="1" id="KW-1133">Transmembrane helix</keyword>
<protein>
    <recommendedName>
        <fullName evidence="2">DUF4340 domain-containing protein</fullName>
    </recommendedName>
</protein>
<feature type="domain" description="DUF4340" evidence="2">
    <location>
        <begin position="71"/>
        <end position="251"/>
    </location>
</feature>
<keyword evidence="1" id="KW-0812">Transmembrane</keyword>
<feature type="transmembrane region" description="Helical" evidence="1">
    <location>
        <begin position="7"/>
        <end position="26"/>
    </location>
</feature>
<dbReference type="InterPro" id="IPR025641">
    <property type="entry name" value="DUF4340"/>
</dbReference>
<dbReference type="Pfam" id="PF14238">
    <property type="entry name" value="DUF4340"/>
    <property type="match status" value="1"/>
</dbReference>
<reference evidence="3" key="1">
    <citation type="journal article" date="2015" name="Nature">
        <title>Complex archaea that bridge the gap between prokaryotes and eukaryotes.</title>
        <authorList>
            <person name="Spang A."/>
            <person name="Saw J.H."/>
            <person name="Jorgensen S.L."/>
            <person name="Zaremba-Niedzwiedzka K."/>
            <person name="Martijn J."/>
            <person name="Lind A.E."/>
            <person name="van Eijk R."/>
            <person name="Schleper C."/>
            <person name="Guy L."/>
            <person name="Ettema T.J."/>
        </authorList>
    </citation>
    <scope>NUCLEOTIDE SEQUENCE</scope>
</reference>
<comment type="caution">
    <text evidence="3">The sequence shown here is derived from an EMBL/GenBank/DDBJ whole genome shotgun (WGS) entry which is preliminary data.</text>
</comment>
<accession>A0A0F9SGZ4</accession>